<dbReference type="NCBIfam" id="TIGR01350">
    <property type="entry name" value="lipoamide_DH"/>
    <property type="match status" value="1"/>
</dbReference>
<dbReference type="KEGG" id="aar:Acear_0640"/>
<feature type="domain" description="Lipoyl-binding" evidence="12">
    <location>
        <begin position="1"/>
        <end position="77"/>
    </location>
</feature>
<dbReference type="InterPro" id="IPR016156">
    <property type="entry name" value="FAD/NAD-linked_Rdtase_dimer_sf"/>
</dbReference>
<dbReference type="PANTHER" id="PTHR22912:SF217">
    <property type="entry name" value="DIHYDROLIPOYL DEHYDROGENASE"/>
    <property type="match status" value="1"/>
</dbReference>
<dbReference type="Gene3D" id="3.50.50.60">
    <property type="entry name" value="FAD/NAD(P)-binding domain"/>
    <property type="match status" value="2"/>
</dbReference>
<dbReference type="GO" id="GO:0004148">
    <property type="term" value="F:dihydrolipoyl dehydrogenase (NADH) activity"/>
    <property type="evidence" value="ECO:0007669"/>
    <property type="project" value="UniProtKB-EC"/>
</dbReference>
<reference evidence="13 14" key="1">
    <citation type="journal article" date="2010" name="Stand. Genomic Sci.">
        <title>Complete genome sequence of Acetohalobium arabaticum type strain (Z-7288).</title>
        <authorList>
            <person name="Sikorski J."/>
            <person name="Lapidus A."/>
            <person name="Chertkov O."/>
            <person name="Lucas S."/>
            <person name="Copeland A."/>
            <person name="Glavina Del Rio T."/>
            <person name="Nolan M."/>
            <person name="Tice H."/>
            <person name="Cheng J.F."/>
            <person name="Han C."/>
            <person name="Brambilla E."/>
            <person name="Pitluck S."/>
            <person name="Liolios K."/>
            <person name="Ivanova N."/>
            <person name="Mavromatis K."/>
            <person name="Mikhailova N."/>
            <person name="Pati A."/>
            <person name="Bruce D."/>
            <person name="Detter C."/>
            <person name="Tapia R."/>
            <person name="Goodwin L."/>
            <person name="Chen A."/>
            <person name="Palaniappan K."/>
            <person name="Land M."/>
            <person name="Hauser L."/>
            <person name="Chang Y.J."/>
            <person name="Jeffries C.D."/>
            <person name="Rohde M."/>
            <person name="Goker M."/>
            <person name="Spring S."/>
            <person name="Woyke T."/>
            <person name="Bristow J."/>
            <person name="Eisen J.A."/>
            <person name="Markowitz V."/>
            <person name="Hugenholtz P."/>
            <person name="Kyrpides N.C."/>
            <person name="Klenk H.P."/>
        </authorList>
    </citation>
    <scope>NUCLEOTIDE SEQUENCE [LARGE SCALE GENOMIC DNA]</scope>
    <source>
        <strain evidence="14">ATCC 49924 / DSM 5501 / Z-7288</strain>
    </source>
</reference>
<comment type="cofactor">
    <cofactor evidence="11">
        <name>FAD</name>
        <dbReference type="ChEBI" id="CHEBI:57692"/>
    </cofactor>
    <text evidence="11">Binds 1 FAD per subunit.</text>
</comment>
<keyword evidence="5" id="KW-0450">Lipoyl</keyword>
<dbReference type="InterPro" id="IPR003016">
    <property type="entry name" value="2-oxoA_DH_lipoyl-BS"/>
</dbReference>
<dbReference type="PRINTS" id="PR00411">
    <property type="entry name" value="PNDRDTASEI"/>
</dbReference>
<dbReference type="GO" id="GO:0006103">
    <property type="term" value="P:2-oxoglutarate metabolic process"/>
    <property type="evidence" value="ECO:0007669"/>
    <property type="project" value="TreeGrafter"/>
</dbReference>
<proteinExistence type="inferred from homology"/>
<dbReference type="InterPro" id="IPR023753">
    <property type="entry name" value="FAD/NAD-binding_dom"/>
</dbReference>
<dbReference type="AlphaFoldDB" id="D9QVC3"/>
<evidence type="ECO:0000313" key="14">
    <source>
        <dbReference type="Proteomes" id="UP000001661"/>
    </source>
</evidence>
<evidence type="ECO:0000313" key="13">
    <source>
        <dbReference type="EMBL" id="ADL12182.1"/>
    </source>
</evidence>
<comment type="similarity">
    <text evidence="1 11">Belongs to the class-I pyridine nucleotide-disulfide oxidoreductase family.</text>
</comment>
<dbReference type="InterPro" id="IPR012999">
    <property type="entry name" value="Pyr_OxRdtase_I_AS"/>
</dbReference>
<comment type="miscellaneous">
    <text evidence="11">The active site is a redox-active disulfide bond.</text>
</comment>
<evidence type="ECO:0000256" key="6">
    <source>
        <dbReference type="ARBA" id="ARBA00022827"/>
    </source>
</evidence>
<dbReference type="eggNOG" id="COG1249">
    <property type="taxonomic scope" value="Bacteria"/>
</dbReference>
<evidence type="ECO:0000256" key="11">
    <source>
        <dbReference type="RuleBase" id="RU003692"/>
    </source>
</evidence>
<dbReference type="PROSITE" id="PS00076">
    <property type="entry name" value="PYRIDINE_REDOX_1"/>
    <property type="match status" value="1"/>
</dbReference>
<feature type="domain" description="Lipoyl-binding" evidence="12">
    <location>
        <begin position="80"/>
        <end position="157"/>
    </location>
</feature>
<dbReference type="PRINTS" id="PR00368">
    <property type="entry name" value="FADPNR"/>
</dbReference>
<evidence type="ECO:0000256" key="2">
    <source>
        <dbReference type="ARBA" id="ARBA00016961"/>
    </source>
</evidence>
<name>D9QVC3_ACEAZ</name>
<dbReference type="InterPro" id="IPR006258">
    <property type="entry name" value="Lipoamide_DH"/>
</dbReference>
<dbReference type="InterPro" id="IPR000089">
    <property type="entry name" value="Biotin_lipoyl"/>
</dbReference>
<accession>D9QVC3</accession>
<dbReference type="Proteomes" id="UP000001661">
    <property type="component" value="Chromosome"/>
</dbReference>
<evidence type="ECO:0000256" key="7">
    <source>
        <dbReference type="ARBA" id="ARBA00023002"/>
    </source>
</evidence>
<dbReference type="InterPro" id="IPR004099">
    <property type="entry name" value="Pyr_nucl-diS_OxRdtase_dimer"/>
</dbReference>
<keyword evidence="9" id="KW-1015">Disulfide bond</keyword>
<dbReference type="eggNOG" id="COG0508">
    <property type="taxonomic scope" value="Bacteria"/>
</dbReference>
<dbReference type="PROSITE" id="PS00189">
    <property type="entry name" value="LIPOYL"/>
    <property type="match status" value="1"/>
</dbReference>
<organism evidence="13 14">
    <name type="scientific">Acetohalobium arabaticum (strain ATCC 49924 / DSM 5501 / Z-7288)</name>
    <dbReference type="NCBI Taxonomy" id="574087"/>
    <lineage>
        <taxon>Bacteria</taxon>
        <taxon>Bacillati</taxon>
        <taxon>Bacillota</taxon>
        <taxon>Clostridia</taxon>
        <taxon>Halanaerobiales</taxon>
        <taxon>Halobacteroidaceae</taxon>
        <taxon>Acetohalobium</taxon>
    </lineage>
</organism>
<dbReference type="Pfam" id="PF02852">
    <property type="entry name" value="Pyr_redox_dim"/>
    <property type="match status" value="1"/>
</dbReference>
<gene>
    <name evidence="13" type="ordered locus">Acear_0640</name>
</gene>
<evidence type="ECO:0000256" key="8">
    <source>
        <dbReference type="ARBA" id="ARBA00023027"/>
    </source>
</evidence>
<dbReference type="HOGENOM" id="CLU_016755_0_1_9"/>
<protein>
    <recommendedName>
        <fullName evidence="2 11">Dihydrolipoyl dehydrogenase</fullName>
        <ecNumber evidence="11">1.8.1.4</ecNumber>
    </recommendedName>
</protein>
<dbReference type="SUPFAM" id="SSF55424">
    <property type="entry name" value="FAD/NAD-linked reductases, dimerisation (C-terminal) domain"/>
    <property type="match status" value="1"/>
</dbReference>
<keyword evidence="4 11" id="KW-0285">Flavoprotein</keyword>
<evidence type="ECO:0000256" key="9">
    <source>
        <dbReference type="ARBA" id="ARBA00023157"/>
    </source>
</evidence>
<dbReference type="FunFam" id="3.30.390.30:FF:000001">
    <property type="entry name" value="Dihydrolipoyl dehydrogenase"/>
    <property type="match status" value="1"/>
</dbReference>
<dbReference type="Pfam" id="PF00364">
    <property type="entry name" value="Biotin_lipoyl"/>
    <property type="match status" value="2"/>
</dbReference>
<dbReference type="STRING" id="574087.Acear_0640"/>
<keyword evidence="8 11" id="KW-0520">NAD</keyword>
<keyword evidence="10 11" id="KW-0676">Redox-active center</keyword>
<dbReference type="InterPro" id="IPR036188">
    <property type="entry name" value="FAD/NAD-bd_sf"/>
</dbReference>
<keyword evidence="3" id="KW-0963">Cytoplasm</keyword>
<keyword evidence="6 11" id="KW-0274">FAD</keyword>
<evidence type="ECO:0000256" key="10">
    <source>
        <dbReference type="ARBA" id="ARBA00023284"/>
    </source>
</evidence>
<dbReference type="Pfam" id="PF07992">
    <property type="entry name" value="Pyr_redox_2"/>
    <property type="match status" value="1"/>
</dbReference>
<dbReference type="EC" id="1.8.1.4" evidence="11"/>
<dbReference type="InterPro" id="IPR011053">
    <property type="entry name" value="Single_hybrid_motif"/>
</dbReference>
<dbReference type="PROSITE" id="PS50968">
    <property type="entry name" value="BIOTINYL_LIPOYL"/>
    <property type="match status" value="2"/>
</dbReference>
<evidence type="ECO:0000256" key="4">
    <source>
        <dbReference type="ARBA" id="ARBA00022630"/>
    </source>
</evidence>
<comment type="catalytic activity">
    <reaction evidence="11">
        <text>N(6)-[(R)-dihydrolipoyl]-L-lysyl-[protein] + NAD(+) = N(6)-[(R)-lipoyl]-L-lysyl-[protein] + NADH + H(+)</text>
        <dbReference type="Rhea" id="RHEA:15045"/>
        <dbReference type="Rhea" id="RHEA-COMP:10474"/>
        <dbReference type="Rhea" id="RHEA-COMP:10475"/>
        <dbReference type="ChEBI" id="CHEBI:15378"/>
        <dbReference type="ChEBI" id="CHEBI:57540"/>
        <dbReference type="ChEBI" id="CHEBI:57945"/>
        <dbReference type="ChEBI" id="CHEBI:83099"/>
        <dbReference type="ChEBI" id="CHEBI:83100"/>
        <dbReference type="EC" id="1.8.1.4"/>
    </reaction>
</comment>
<dbReference type="CDD" id="cd06849">
    <property type="entry name" value="lipoyl_domain"/>
    <property type="match status" value="2"/>
</dbReference>
<dbReference type="PANTHER" id="PTHR22912">
    <property type="entry name" value="DISULFIDE OXIDOREDUCTASE"/>
    <property type="match status" value="1"/>
</dbReference>
<sequence>MLIKLDPEQLPEDADQAKITEICVQPGENIKPETVIMQLEADKTSISLTSKKSGTIKKILVTEDEEIEVQQPLVKIASKPIPIKLSTEQLPNDTEEAQVTNLPLKTGDKVTAGEVICELEADKTTITLESKQSGTIAEIKIAEEDTVQTGETLLTITPAQQETKDKQDIKSTSSSETETEITVIGGGPGGYVAALKAAKLGADVTLIEKEKLGGTCLNWGCIPTKALVRSAQVYTNLKEAEEFGCQAENIDFNWESILERKENIVTKLTQGIEQLLTTHEIKVISGTAQLKDETTVEVTTADEEVIVNTEQMIIATGSQPVQLPIIDDKAVDHLLYSRQALDLDELPEKMVIIGGGVIGLEFAFIFSRLDVEVTVIEYLDEVLSFLDSDITEEITQAAQTEGIDIYTSAQAKQITSTADDQCLVKFEYQNSEQYITADRALMAVGRKPDLGGLEVEKLGIELDKETDGIQVNDRMQTTIDNIYAIGDVTGKTQLAHAASHQGIVAVKNIMDQPEKMDYNTIPTAIFTKPEIASVGMTEKEAAKADHTVKIGKFPVAANGKALTLGETTGFVKIIADAKTDQVLGGAIIGPHATDLIAEITLAVNNQLTTEEVIETIHAHPTSAETIHEAALAVRPEGALHYDE</sequence>
<dbReference type="Gene3D" id="3.30.390.30">
    <property type="match status" value="1"/>
</dbReference>
<keyword evidence="14" id="KW-1185">Reference proteome</keyword>
<evidence type="ECO:0000256" key="3">
    <source>
        <dbReference type="ARBA" id="ARBA00022490"/>
    </source>
</evidence>
<dbReference type="GO" id="GO:0050660">
    <property type="term" value="F:flavin adenine dinucleotide binding"/>
    <property type="evidence" value="ECO:0007669"/>
    <property type="project" value="InterPro"/>
</dbReference>
<dbReference type="InterPro" id="IPR050151">
    <property type="entry name" value="Class-I_Pyr_Nuc-Dis_Oxidored"/>
</dbReference>
<dbReference type="EMBL" id="CP002105">
    <property type="protein sequence ID" value="ADL12182.1"/>
    <property type="molecule type" value="Genomic_DNA"/>
</dbReference>
<evidence type="ECO:0000259" key="12">
    <source>
        <dbReference type="PROSITE" id="PS50968"/>
    </source>
</evidence>
<dbReference type="OrthoDB" id="9807946at2"/>
<evidence type="ECO:0000256" key="1">
    <source>
        <dbReference type="ARBA" id="ARBA00007532"/>
    </source>
</evidence>
<dbReference type="SUPFAM" id="SSF51905">
    <property type="entry name" value="FAD/NAD(P)-binding domain"/>
    <property type="match status" value="1"/>
</dbReference>
<evidence type="ECO:0000256" key="5">
    <source>
        <dbReference type="ARBA" id="ARBA00022823"/>
    </source>
</evidence>
<keyword evidence="7 11" id="KW-0560">Oxidoreductase</keyword>
<dbReference type="Gene3D" id="2.40.50.100">
    <property type="match status" value="2"/>
</dbReference>
<dbReference type="RefSeq" id="WP_013277628.1">
    <property type="nucleotide sequence ID" value="NC_014378.1"/>
</dbReference>
<dbReference type="SUPFAM" id="SSF51230">
    <property type="entry name" value="Single hybrid motif"/>
    <property type="match status" value="2"/>
</dbReference>